<proteinExistence type="predicted"/>
<feature type="transmembrane region" description="Helical" evidence="1">
    <location>
        <begin position="23"/>
        <end position="42"/>
    </location>
</feature>
<dbReference type="STRING" id="426128.SAMN05660297_02436"/>
<keyword evidence="1" id="KW-1133">Transmembrane helix</keyword>
<keyword evidence="4" id="KW-1185">Reference proteome</keyword>
<dbReference type="RefSeq" id="WP_090444349.1">
    <property type="nucleotide sequence ID" value="NZ_FOHU01000011.1"/>
</dbReference>
<evidence type="ECO:0000259" key="2">
    <source>
        <dbReference type="Pfam" id="PF02517"/>
    </source>
</evidence>
<dbReference type="InterPro" id="IPR042150">
    <property type="entry name" value="MmRce1-like"/>
</dbReference>
<dbReference type="PANTHER" id="PTHR35797">
    <property type="entry name" value="PROTEASE-RELATED"/>
    <property type="match status" value="1"/>
</dbReference>
<name>A0A1I0EJY7_9FIRM</name>
<dbReference type="GO" id="GO:0080120">
    <property type="term" value="P:CAAX-box protein maturation"/>
    <property type="evidence" value="ECO:0007669"/>
    <property type="project" value="UniProtKB-ARBA"/>
</dbReference>
<reference evidence="3 4" key="1">
    <citation type="submission" date="2016-10" db="EMBL/GenBank/DDBJ databases">
        <authorList>
            <person name="de Groot N.N."/>
        </authorList>
    </citation>
    <scope>NUCLEOTIDE SEQUENCE [LARGE SCALE GENOMIC DNA]</scope>
    <source>
        <strain evidence="3 4">DSM 18979</strain>
    </source>
</reference>
<evidence type="ECO:0000313" key="3">
    <source>
        <dbReference type="EMBL" id="SET45266.1"/>
    </source>
</evidence>
<organism evidence="3 4">
    <name type="scientific">Natronincola peptidivorans</name>
    <dbReference type="NCBI Taxonomy" id="426128"/>
    <lineage>
        <taxon>Bacteria</taxon>
        <taxon>Bacillati</taxon>
        <taxon>Bacillota</taxon>
        <taxon>Clostridia</taxon>
        <taxon>Peptostreptococcales</taxon>
        <taxon>Natronincolaceae</taxon>
        <taxon>Natronincola</taxon>
    </lineage>
</organism>
<dbReference type="Proteomes" id="UP000199568">
    <property type="component" value="Unassembled WGS sequence"/>
</dbReference>
<feature type="transmembrane region" description="Helical" evidence="1">
    <location>
        <begin position="54"/>
        <end position="74"/>
    </location>
</feature>
<accession>A0A1I0EJY7</accession>
<feature type="transmembrane region" description="Helical" evidence="1">
    <location>
        <begin position="166"/>
        <end position="186"/>
    </location>
</feature>
<keyword evidence="3" id="KW-0645">Protease</keyword>
<dbReference type="Pfam" id="PF02517">
    <property type="entry name" value="Rce1-like"/>
    <property type="match status" value="1"/>
</dbReference>
<keyword evidence="3" id="KW-0378">Hydrolase</keyword>
<protein>
    <submittedName>
        <fullName evidence="3">CAAX protease self-immunity</fullName>
    </submittedName>
</protein>
<feature type="transmembrane region" description="Helical" evidence="1">
    <location>
        <begin position="94"/>
        <end position="117"/>
    </location>
</feature>
<feature type="transmembrane region" description="Helical" evidence="1">
    <location>
        <begin position="260"/>
        <end position="281"/>
    </location>
</feature>
<keyword evidence="1" id="KW-0472">Membrane</keyword>
<dbReference type="GO" id="GO:0006508">
    <property type="term" value="P:proteolysis"/>
    <property type="evidence" value="ECO:0007669"/>
    <property type="project" value="UniProtKB-KW"/>
</dbReference>
<evidence type="ECO:0000256" key="1">
    <source>
        <dbReference type="SAM" id="Phobius"/>
    </source>
</evidence>
<evidence type="ECO:0000313" key="4">
    <source>
        <dbReference type="Proteomes" id="UP000199568"/>
    </source>
</evidence>
<dbReference type="GO" id="GO:0004175">
    <property type="term" value="F:endopeptidase activity"/>
    <property type="evidence" value="ECO:0007669"/>
    <property type="project" value="UniProtKB-ARBA"/>
</dbReference>
<dbReference type="InterPro" id="IPR003675">
    <property type="entry name" value="Rce1/LyrA-like_dom"/>
</dbReference>
<gene>
    <name evidence="3" type="ORF">SAMN05660297_02436</name>
</gene>
<dbReference type="AlphaFoldDB" id="A0A1I0EJY7"/>
<feature type="transmembrane region" description="Helical" evidence="1">
    <location>
        <begin position="123"/>
        <end position="145"/>
    </location>
</feature>
<keyword evidence="1" id="KW-0812">Transmembrane</keyword>
<sequence length="293" mass="33714">MLKREGYEHVEGNSQIVKTIEKMFIALFITLALLSGWIGILIDMLLPEQLDEQTLGMGIWLVLPFLCGIAIRGFRKDWKDFGIKPRFKQNVKWYGLAILFFPAITLLSTLFAWILGFVSFSSFSAASIIPSIAFLFIGLIIKNIFEDFAWQGYLTPKLAAVKTNDFKLYLIVGLVWAFWHAPYYLYFLPDSMYSTPLDRILDVFVKSPIIITIWAVMFVEMTRITRSVWPAVLMHTFEDGIPNFLIFEEKIFEFNGVGDILFNPLTGIIPLGAYLALGLWLRKKRIDRDELLT</sequence>
<feature type="domain" description="CAAX prenyl protease 2/Lysostaphin resistance protein A-like" evidence="2">
    <location>
        <begin position="131"/>
        <end position="239"/>
    </location>
</feature>
<dbReference type="EMBL" id="FOHU01000011">
    <property type="protein sequence ID" value="SET45266.1"/>
    <property type="molecule type" value="Genomic_DNA"/>
</dbReference>
<dbReference type="OrthoDB" id="9777755at2"/>
<dbReference type="PANTHER" id="PTHR35797:SF1">
    <property type="entry name" value="PROTEASE"/>
    <property type="match status" value="1"/>
</dbReference>